<feature type="chain" id="PRO_5046524092" evidence="2">
    <location>
        <begin position="24"/>
        <end position="439"/>
    </location>
</feature>
<dbReference type="InterPro" id="IPR017439">
    <property type="entry name" value="Amidohydrolase"/>
</dbReference>
<dbReference type="PANTHER" id="PTHR11014">
    <property type="entry name" value="PEPTIDASE M20 FAMILY MEMBER"/>
    <property type="match status" value="1"/>
</dbReference>
<dbReference type="NCBIfam" id="TIGR01891">
    <property type="entry name" value="amidohydrolases"/>
    <property type="match status" value="1"/>
</dbReference>
<evidence type="ECO:0000313" key="5">
    <source>
        <dbReference type="Proteomes" id="UP000278907"/>
    </source>
</evidence>
<gene>
    <name evidence="4" type="ORF">D7Y13_32790</name>
</gene>
<dbReference type="Pfam" id="PF01546">
    <property type="entry name" value="Peptidase_M20"/>
    <property type="match status" value="1"/>
</dbReference>
<dbReference type="PANTHER" id="PTHR11014:SF63">
    <property type="entry name" value="METALLOPEPTIDASE, PUTATIVE (AFU_ORTHOLOGUE AFUA_6G09600)-RELATED"/>
    <property type="match status" value="1"/>
</dbReference>
<dbReference type="SUPFAM" id="SSF53187">
    <property type="entry name" value="Zn-dependent exopeptidases"/>
    <property type="match status" value="1"/>
</dbReference>
<name>A0ABX9QAU2_9BACT</name>
<protein>
    <submittedName>
        <fullName evidence="4">Amidohydrolase</fullName>
    </submittedName>
</protein>
<dbReference type="Pfam" id="PF07687">
    <property type="entry name" value="M20_dimer"/>
    <property type="match status" value="1"/>
</dbReference>
<keyword evidence="5" id="KW-1185">Reference proteome</keyword>
<dbReference type="InterPro" id="IPR011650">
    <property type="entry name" value="Peptidase_M20_dimer"/>
</dbReference>
<dbReference type="Gene3D" id="3.30.70.360">
    <property type="match status" value="1"/>
</dbReference>
<comment type="caution">
    <text evidence="4">The sequence shown here is derived from an EMBL/GenBank/DDBJ whole genome shotgun (WGS) entry which is preliminary data.</text>
</comment>
<keyword evidence="2" id="KW-0732">Signal</keyword>
<feature type="domain" description="Peptidase M20 dimerisation" evidence="3">
    <location>
        <begin position="221"/>
        <end position="317"/>
    </location>
</feature>
<dbReference type="RefSeq" id="WP_120537468.1">
    <property type="nucleotide sequence ID" value="NZ_RAWI01000366.1"/>
</dbReference>
<evidence type="ECO:0000313" key="4">
    <source>
        <dbReference type="EMBL" id="RKH94818.1"/>
    </source>
</evidence>
<dbReference type="EMBL" id="RAWI01000366">
    <property type="protein sequence ID" value="RKH94818.1"/>
    <property type="molecule type" value="Genomic_DNA"/>
</dbReference>
<proteinExistence type="predicted"/>
<dbReference type="InterPro" id="IPR036264">
    <property type="entry name" value="Bact_exopeptidase_dim_dom"/>
</dbReference>
<dbReference type="InterPro" id="IPR002933">
    <property type="entry name" value="Peptidase_M20"/>
</dbReference>
<organism evidence="4 5">
    <name type="scientific">Corallococcus praedator</name>
    <dbReference type="NCBI Taxonomy" id="2316724"/>
    <lineage>
        <taxon>Bacteria</taxon>
        <taxon>Pseudomonadati</taxon>
        <taxon>Myxococcota</taxon>
        <taxon>Myxococcia</taxon>
        <taxon>Myxococcales</taxon>
        <taxon>Cystobacterineae</taxon>
        <taxon>Myxococcaceae</taxon>
        <taxon>Corallococcus</taxon>
    </lineage>
</organism>
<accession>A0ABX9QAU2</accession>
<keyword evidence="1" id="KW-0378">Hydrolase</keyword>
<feature type="signal peptide" evidence="2">
    <location>
        <begin position="1"/>
        <end position="23"/>
    </location>
</feature>
<sequence length="439" mass="46498">MKTLSFLPLLFACLAVPGGPVLAAAPPPTAIEGLDALYPELDALYRDLHQTPELSLQEEKTAAKLAERLRKLGFEVTPKVGGHGVVALLRNGKGPTVMLRTDLDALPVEEKTGLAYASKTKSKDAAGADVAVMHACGHDVHMTSWLGTATLLARTKDRWRGTLMLVGQPAEEIGSGARQMLADGLFKRFPKPDFAVALHTVSTAAAGTVQFTPGYALASVDSVDVTLHGKGGHGAYPHTTVDPVVMAARTILSLQTLISREKSPLEPGVITVGAIHGGTKHNIIPDEVRLQLTVRTYKPEVRKALLAGIERIAKAEAMASGAPRPPDVKVTEGTPATFNDPALTKRLVDAVGKVLGEKNLSETPPVMGGEDFSEYGRAGVPAVMMWLGITEPKRFAEAKAAGETLPSPHSPVYAPDRERTLRTGVTVLTTAALELLGRP</sequence>
<evidence type="ECO:0000259" key="3">
    <source>
        <dbReference type="Pfam" id="PF07687"/>
    </source>
</evidence>
<evidence type="ECO:0000256" key="2">
    <source>
        <dbReference type="SAM" id="SignalP"/>
    </source>
</evidence>
<dbReference type="PIRSF" id="PIRSF005962">
    <property type="entry name" value="Pept_M20D_amidohydro"/>
    <property type="match status" value="1"/>
</dbReference>
<reference evidence="4 5" key="1">
    <citation type="submission" date="2018-09" db="EMBL/GenBank/DDBJ databases">
        <authorList>
            <person name="Livingstone P.G."/>
            <person name="Whitworth D.E."/>
        </authorList>
    </citation>
    <scope>NUCLEOTIDE SEQUENCE [LARGE SCALE GENOMIC DNA]</scope>
    <source>
        <strain evidence="4 5">CA031B</strain>
    </source>
</reference>
<dbReference type="Proteomes" id="UP000278907">
    <property type="component" value="Unassembled WGS sequence"/>
</dbReference>
<evidence type="ECO:0000256" key="1">
    <source>
        <dbReference type="ARBA" id="ARBA00022801"/>
    </source>
</evidence>
<dbReference type="SUPFAM" id="SSF55031">
    <property type="entry name" value="Bacterial exopeptidase dimerisation domain"/>
    <property type="match status" value="1"/>
</dbReference>
<dbReference type="Gene3D" id="3.40.630.10">
    <property type="entry name" value="Zn peptidases"/>
    <property type="match status" value="1"/>
</dbReference>